<feature type="region of interest" description="Disordered" evidence="1">
    <location>
        <begin position="57"/>
        <end position="76"/>
    </location>
</feature>
<proteinExistence type="predicted"/>
<keyword evidence="3" id="KW-1185">Reference proteome</keyword>
<accession>A0AAV4UBU9</accession>
<comment type="caution">
    <text evidence="2">The sequence shown here is derived from an EMBL/GenBank/DDBJ whole genome shotgun (WGS) entry which is preliminary data.</text>
</comment>
<sequence>MCVSIGGNPLQQSVLEYSDLAWSTAPIHSVTEASLVCINESAIKLQSDGMCQGEWLNHSSRQARRSKSKKKKTGSRCQECSEEITIKGLLSAGTMARSTGIGPDATPTLFMEEHPSLSKG</sequence>
<feature type="region of interest" description="Disordered" evidence="1">
    <location>
        <begin position="97"/>
        <end position="120"/>
    </location>
</feature>
<name>A0AAV4UBU9_CAEEX</name>
<feature type="compositionally biased region" description="Basic and acidic residues" evidence="1">
    <location>
        <begin position="111"/>
        <end position="120"/>
    </location>
</feature>
<evidence type="ECO:0000313" key="3">
    <source>
        <dbReference type="Proteomes" id="UP001054945"/>
    </source>
</evidence>
<evidence type="ECO:0000256" key="1">
    <source>
        <dbReference type="SAM" id="MobiDB-lite"/>
    </source>
</evidence>
<dbReference type="Proteomes" id="UP001054945">
    <property type="component" value="Unassembled WGS sequence"/>
</dbReference>
<protein>
    <submittedName>
        <fullName evidence="2">Uncharacterized protein</fullName>
    </submittedName>
</protein>
<feature type="compositionally biased region" description="Basic residues" evidence="1">
    <location>
        <begin position="61"/>
        <end position="74"/>
    </location>
</feature>
<reference evidence="2 3" key="1">
    <citation type="submission" date="2021-06" db="EMBL/GenBank/DDBJ databases">
        <title>Caerostris extrusa draft genome.</title>
        <authorList>
            <person name="Kono N."/>
            <person name="Arakawa K."/>
        </authorList>
    </citation>
    <scope>NUCLEOTIDE SEQUENCE [LARGE SCALE GENOMIC DNA]</scope>
</reference>
<evidence type="ECO:0000313" key="2">
    <source>
        <dbReference type="EMBL" id="GIY55159.1"/>
    </source>
</evidence>
<dbReference type="AlphaFoldDB" id="A0AAV4UBU9"/>
<dbReference type="EMBL" id="BPLR01012612">
    <property type="protein sequence ID" value="GIY55159.1"/>
    <property type="molecule type" value="Genomic_DNA"/>
</dbReference>
<organism evidence="2 3">
    <name type="scientific">Caerostris extrusa</name>
    <name type="common">Bark spider</name>
    <name type="synonym">Caerostris bankana</name>
    <dbReference type="NCBI Taxonomy" id="172846"/>
    <lineage>
        <taxon>Eukaryota</taxon>
        <taxon>Metazoa</taxon>
        <taxon>Ecdysozoa</taxon>
        <taxon>Arthropoda</taxon>
        <taxon>Chelicerata</taxon>
        <taxon>Arachnida</taxon>
        <taxon>Araneae</taxon>
        <taxon>Araneomorphae</taxon>
        <taxon>Entelegynae</taxon>
        <taxon>Araneoidea</taxon>
        <taxon>Araneidae</taxon>
        <taxon>Caerostris</taxon>
    </lineage>
</organism>
<gene>
    <name evidence="2" type="ORF">CEXT_373021</name>
</gene>